<evidence type="ECO:0000259" key="3">
    <source>
        <dbReference type="SMART" id="SM00062"/>
    </source>
</evidence>
<feature type="region of interest" description="Disordered" evidence="2">
    <location>
        <begin position="285"/>
        <end position="321"/>
    </location>
</feature>
<proteinExistence type="predicted"/>
<evidence type="ECO:0000256" key="1">
    <source>
        <dbReference type="ARBA" id="ARBA00022729"/>
    </source>
</evidence>
<comment type="caution">
    <text evidence="5">The sequence shown here is derived from an EMBL/GenBank/DDBJ whole genome shotgun (WGS) entry which is preliminary data.</text>
</comment>
<sequence length="321" mass="33446">MPSTTIETFREPRFRIPRRAAALGTLTVAALALSACGDDGSSESGGSGGDTAASTDIQTELDISIDDVELASEGTLSVCSDVPYPPFEYHDDAGNVVGFDMDIAQGLADAFGAELEVVQTGFEGIQSGVALNADSCDLAISGMSITEERAGNMLFSEPYLNDNLGLLASEESGVESVDDLDDSITVGVQADTTGATYATDQGYSTRDYPDSGLLIQGLESGQVEAAMGNISILGYQAGEDSSVTFVEEIDTGEQLGIAAQEGDQQLIDAVDEVLAEMESSGYMDEVKTKWFESGETPEEGSEGSADESEESTEDSSTEGDG</sequence>
<protein>
    <submittedName>
        <fullName evidence="5">Uncharacterized protein</fullName>
    </submittedName>
</protein>
<dbReference type="SMART" id="SM00079">
    <property type="entry name" value="PBPe"/>
    <property type="match status" value="1"/>
</dbReference>
<dbReference type="SUPFAM" id="SSF53850">
    <property type="entry name" value="Periplasmic binding protein-like II"/>
    <property type="match status" value="1"/>
</dbReference>
<dbReference type="Proteomes" id="UP001501736">
    <property type="component" value="Unassembled WGS sequence"/>
</dbReference>
<dbReference type="Gene3D" id="3.40.190.10">
    <property type="entry name" value="Periplasmic binding protein-like II"/>
    <property type="match status" value="2"/>
</dbReference>
<reference evidence="6" key="1">
    <citation type="journal article" date="2019" name="Int. J. Syst. Evol. Microbiol.">
        <title>The Global Catalogue of Microorganisms (GCM) 10K type strain sequencing project: providing services to taxonomists for standard genome sequencing and annotation.</title>
        <authorList>
            <consortium name="The Broad Institute Genomics Platform"/>
            <consortium name="The Broad Institute Genome Sequencing Center for Infectious Disease"/>
            <person name="Wu L."/>
            <person name="Ma J."/>
        </authorList>
    </citation>
    <scope>NUCLEOTIDE SEQUENCE [LARGE SCALE GENOMIC DNA]</scope>
    <source>
        <strain evidence="6">JCM 11483</strain>
    </source>
</reference>
<keyword evidence="6" id="KW-1185">Reference proteome</keyword>
<evidence type="ECO:0000313" key="6">
    <source>
        <dbReference type="Proteomes" id="UP001501736"/>
    </source>
</evidence>
<dbReference type="CDD" id="cd13530">
    <property type="entry name" value="PBP2_peptides_like"/>
    <property type="match status" value="1"/>
</dbReference>
<dbReference type="InterPro" id="IPR001320">
    <property type="entry name" value="Iontro_rcpt_C"/>
</dbReference>
<dbReference type="PANTHER" id="PTHR35936">
    <property type="entry name" value="MEMBRANE-BOUND LYTIC MUREIN TRANSGLYCOSYLASE F"/>
    <property type="match status" value="1"/>
</dbReference>
<gene>
    <name evidence="5" type="ORF">GCM10020260_13060</name>
</gene>
<evidence type="ECO:0000259" key="4">
    <source>
        <dbReference type="SMART" id="SM00079"/>
    </source>
</evidence>
<feature type="domain" description="Ionotropic glutamate receptor C-terminal" evidence="4">
    <location>
        <begin position="75"/>
        <end position="293"/>
    </location>
</feature>
<dbReference type="RefSeq" id="WP_344719477.1">
    <property type="nucleotide sequence ID" value="NZ_BAAAYG010000005.1"/>
</dbReference>
<keyword evidence="1" id="KW-0732">Signal</keyword>
<accession>A0ABP6RDE5</accession>
<dbReference type="SMART" id="SM00062">
    <property type="entry name" value="PBPb"/>
    <property type="match status" value="1"/>
</dbReference>
<dbReference type="PANTHER" id="PTHR35936:SF19">
    <property type="entry name" value="AMINO-ACID-BINDING PROTEIN YXEM-RELATED"/>
    <property type="match status" value="1"/>
</dbReference>
<organism evidence="5 6">
    <name type="scientific">Nesterenkonia halobia</name>
    <dbReference type="NCBI Taxonomy" id="37922"/>
    <lineage>
        <taxon>Bacteria</taxon>
        <taxon>Bacillati</taxon>
        <taxon>Actinomycetota</taxon>
        <taxon>Actinomycetes</taxon>
        <taxon>Micrococcales</taxon>
        <taxon>Micrococcaceae</taxon>
        <taxon>Nesterenkonia</taxon>
    </lineage>
</organism>
<evidence type="ECO:0000313" key="5">
    <source>
        <dbReference type="EMBL" id="GAA3283795.1"/>
    </source>
</evidence>
<dbReference type="EMBL" id="BAAAYG010000005">
    <property type="protein sequence ID" value="GAA3283795.1"/>
    <property type="molecule type" value="Genomic_DNA"/>
</dbReference>
<feature type="domain" description="Solute-binding protein family 3/N-terminal" evidence="3">
    <location>
        <begin position="75"/>
        <end position="294"/>
    </location>
</feature>
<name>A0ABP6RDE5_9MICC</name>
<evidence type="ECO:0000256" key="2">
    <source>
        <dbReference type="SAM" id="MobiDB-lite"/>
    </source>
</evidence>
<dbReference type="InterPro" id="IPR001638">
    <property type="entry name" value="Solute-binding_3/MltF_N"/>
</dbReference>
<feature type="compositionally biased region" description="Acidic residues" evidence="2">
    <location>
        <begin position="295"/>
        <end position="321"/>
    </location>
</feature>
<dbReference type="Pfam" id="PF00497">
    <property type="entry name" value="SBP_bac_3"/>
    <property type="match status" value="1"/>
</dbReference>